<organism evidence="5 6">
    <name type="scientific">Stylonychia lemnae</name>
    <name type="common">Ciliate</name>
    <dbReference type="NCBI Taxonomy" id="5949"/>
    <lineage>
        <taxon>Eukaryota</taxon>
        <taxon>Sar</taxon>
        <taxon>Alveolata</taxon>
        <taxon>Ciliophora</taxon>
        <taxon>Intramacronucleata</taxon>
        <taxon>Spirotrichea</taxon>
        <taxon>Stichotrichia</taxon>
        <taxon>Sporadotrichida</taxon>
        <taxon>Oxytrichidae</taxon>
        <taxon>Stylonychinae</taxon>
        <taxon>Stylonychia</taxon>
    </lineage>
</organism>
<feature type="region of interest" description="Disordered" evidence="4">
    <location>
        <begin position="183"/>
        <end position="205"/>
    </location>
</feature>
<evidence type="ECO:0000256" key="1">
    <source>
        <dbReference type="ARBA" id="ARBA00022468"/>
    </source>
</evidence>
<feature type="compositionally biased region" description="Acidic residues" evidence="4">
    <location>
        <begin position="1298"/>
        <end position="1308"/>
    </location>
</feature>
<dbReference type="PANTHER" id="PTHR24113:SF12">
    <property type="entry name" value="RAN GTPASE-ACTIVATING PROTEIN 1"/>
    <property type="match status" value="1"/>
</dbReference>
<evidence type="ECO:0000256" key="4">
    <source>
        <dbReference type="SAM" id="MobiDB-lite"/>
    </source>
</evidence>
<evidence type="ECO:0000256" key="3">
    <source>
        <dbReference type="ARBA" id="ARBA00022737"/>
    </source>
</evidence>
<dbReference type="Proteomes" id="UP000039865">
    <property type="component" value="Unassembled WGS sequence"/>
</dbReference>
<dbReference type="InParanoid" id="A0A077ZP08"/>
<dbReference type="PANTHER" id="PTHR24113">
    <property type="entry name" value="RAN GTPASE-ACTIVATING PROTEIN 1"/>
    <property type="match status" value="1"/>
</dbReference>
<dbReference type="GO" id="GO:0005829">
    <property type="term" value="C:cytosol"/>
    <property type="evidence" value="ECO:0007669"/>
    <property type="project" value="TreeGrafter"/>
</dbReference>
<dbReference type="GO" id="GO:0005634">
    <property type="term" value="C:nucleus"/>
    <property type="evidence" value="ECO:0007669"/>
    <property type="project" value="TreeGrafter"/>
</dbReference>
<proteinExistence type="predicted"/>
<keyword evidence="1" id="KW-0343">GTPase activation</keyword>
<keyword evidence="6" id="KW-1185">Reference proteome</keyword>
<dbReference type="SUPFAM" id="SSF52047">
    <property type="entry name" value="RNI-like"/>
    <property type="match status" value="1"/>
</dbReference>
<dbReference type="OrthoDB" id="8436363at2759"/>
<protein>
    <recommendedName>
        <fullName evidence="7">Leucine rich repeat family protein</fullName>
    </recommendedName>
</protein>
<keyword evidence="3" id="KW-0677">Repeat</keyword>
<reference evidence="5 6" key="1">
    <citation type="submission" date="2014-06" db="EMBL/GenBank/DDBJ databases">
        <authorList>
            <person name="Swart Estienne"/>
        </authorList>
    </citation>
    <scope>NUCLEOTIDE SEQUENCE [LARGE SCALE GENOMIC DNA]</scope>
    <source>
        <strain evidence="5 6">130c</strain>
    </source>
</reference>
<dbReference type="GO" id="GO:0048471">
    <property type="term" value="C:perinuclear region of cytoplasm"/>
    <property type="evidence" value="ECO:0007669"/>
    <property type="project" value="TreeGrafter"/>
</dbReference>
<evidence type="ECO:0008006" key="7">
    <source>
        <dbReference type="Google" id="ProtNLM"/>
    </source>
</evidence>
<dbReference type="EMBL" id="CCKQ01000130">
    <property type="protein sequence ID" value="CDW71199.1"/>
    <property type="molecule type" value="Genomic_DNA"/>
</dbReference>
<dbReference type="InterPro" id="IPR032675">
    <property type="entry name" value="LRR_dom_sf"/>
</dbReference>
<dbReference type="Gene3D" id="3.80.10.10">
    <property type="entry name" value="Ribonuclease Inhibitor"/>
    <property type="match status" value="1"/>
</dbReference>
<dbReference type="GO" id="GO:0006913">
    <property type="term" value="P:nucleocytoplasmic transport"/>
    <property type="evidence" value="ECO:0007669"/>
    <property type="project" value="TreeGrafter"/>
</dbReference>
<accession>A0A077ZP08</accession>
<evidence type="ECO:0000313" key="6">
    <source>
        <dbReference type="Proteomes" id="UP000039865"/>
    </source>
</evidence>
<feature type="region of interest" description="Disordered" evidence="4">
    <location>
        <begin position="323"/>
        <end position="343"/>
    </location>
</feature>
<name>A0A077ZP08_STYLE</name>
<sequence length="1308" mass="153514">MHMSQFSQSRNESKEKLEPVVVKTLQEIKNEKKENNWKSERKEVFPIQKLEILQNFNVCDQDTFRSQLDGLIDQKTDRYYGHENSTFKYIENTMNFRHKLDKIDELIQNQLFKGTYESIQPQYIYKKDDIFDSNSKRKKLFNVQDNMSFNLKHTDILTDHRGYIITKTGSKFFSIKELLDRDKLRQTPRPDSNMEKDESQIQQLNQTDKSIKRISLLKNEVLDTQVGNIQQQQLTQIRERSFSKKHKHDARNSSVSKLMLKKEDSMQQQQVGNRSFISQAQQNQKFKLDLMSDVSQWFKNKITKEQKKAGFLEKFSEFKSKIEKQLDEDDDNSENNSEKSYQMDDELIQQNMKSTAYFDKNQKLTFEKQNAKETKKIMKLLLGDEISIKQAMRENDTISKGIGQIQDKLNYLQEIQQANDALKSIKTLMEGKNIKRLQNLNIDPFQLDEASQQMYQEIQKMQEQMIENIQNEEDQDIPSGSGGIQDAVRYFKFIPDFQDTIIFNNNNLDDDNFAIILEAFVSIKGLKALYTIQNSDLQELCLNGCKLSSAVIGDLLGNLKQSCQLKVLGLSQQQFDLHASLNLVQLIKNTQQLLKSCASKHSLEYFNLSFNPVKESLKTDFANAIKSFILQSLSLTHFNLSACGLQGQNALIVFSSLRKAKTLQSLHFSGNELDVKTANQIREMLKSRYLKLNEGNEGLYTNAEKDYNQLPNINNQDSNAKYQLSKEERQKKYDQQNKPSTDVHYEEKNIPNKDQYIFSRILGHLEIQNAHKWVERDECWICNKWQYVLIIWSEGVSDLLYEHKPAKYLQQHENLIKKSNPLVENIYENTKLNPILFGHATNFYHKKFLSIDDFRERLEINLKPYQRIVAKEEEKSRIDKLTQERFHKAKVMLSMMRNLSTKMPLKSANQKKESNNKLQNLQMNQQDLKSIFLINKQWPKTFKQAYDDLDHQQLILIDDVIKSKLKPDELYFAYAQYYPPCQAQFITQSYHKRQYIFVKNFEIKHRLTDIKLSYKKIKKYRINRNFSLKQSVFSQWAVDIQQEYRKAFEADMKYSKIKKFIKDPTEFRDVCQTLLNNYAGIFEVYVYCSGRSNYPSVQWIDFTDFCASWKIIDRNLTLAKIDMLFVAVNYEGVPGGLDDNPDKELCRYEFFEILVRMALAKQELIWTLEVDDLFKANMNSIKKLFQSVLTGLKRVFTLEDAIEMVLKASGLQMNIKDARVAHAYSKFLVVDEMENIDSLQLLNFGEFQEFIARLGQIKYGDPTMTLYDKIFKVLTELLRLIGTSPQHPKNDDLGQSESDYDEDPENLE</sequence>
<dbReference type="GO" id="GO:0031267">
    <property type="term" value="F:small GTPase binding"/>
    <property type="evidence" value="ECO:0007669"/>
    <property type="project" value="TreeGrafter"/>
</dbReference>
<dbReference type="InterPro" id="IPR027038">
    <property type="entry name" value="RanGap"/>
</dbReference>
<feature type="compositionally biased region" description="Polar residues" evidence="4">
    <location>
        <begin position="1285"/>
        <end position="1297"/>
    </location>
</feature>
<evidence type="ECO:0000256" key="2">
    <source>
        <dbReference type="ARBA" id="ARBA00022614"/>
    </source>
</evidence>
<gene>
    <name evidence="5" type="primary">Contig19323.g20489</name>
    <name evidence="5" type="ORF">STYLEM_139</name>
</gene>
<evidence type="ECO:0000313" key="5">
    <source>
        <dbReference type="EMBL" id="CDW71199.1"/>
    </source>
</evidence>
<keyword evidence="2" id="KW-0433">Leucine-rich repeat</keyword>
<dbReference type="GO" id="GO:0005096">
    <property type="term" value="F:GTPase activator activity"/>
    <property type="evidence" value="ECO:0007669"/>
    <property type="project" value="UniProtKB-KW"/>
</dbReference>
<feature type="region of interest" description="Disordered" evidence="4">
    <location>
        <begin position="1285"/>
        <end position="1308"/>
    </location>
</feature>